<evidence type="ECO:0000256" key="3">
    <source>
        <dbReference type="ARBA" id="ARBA00025466"/>
    </source>
</evidence>
<dbReference type="Proteomes" id="UP000198287">
    <property type="component" value="Unassembled WGS sequence"/>
</dbReference>
<keyword evidence="7" id="KW-1185">Reference proteome</keyword>
<reference evidence="6 7" key="1">
    <citation type="submission" date="2015-12" db="EMBL/GenBank/DDBJ databases">
        <title>The genome of Folsomia candida.</title>
        <authorList>
            <person name="Faddeeva A."/>
            <person name="Derks M.F."/>
            <person name="Anvar Y."/>
            <person name="Smit S."/>
            <person name="Van Straalen N."/>
            <person name="Roelofs D."/>
        </authorList>
    </citation>
    <scope>NUCLEOTIDE SEQUENCE [LARGE SCALE GENOMIC DNA]</scope>
    <source>
        <strain evidence="6 7">VU population</strain>
        <tissue evidence="6">Whole body</tissue>
    </source>
</reference>
<comment type="function">
    <text evidence="3">Involved in transvection phenomena (= synapsis-dependent gene expression), where the synaptic pairing of chromosomes carrying genes with which zeste interacts influences the expression of these genes. Zeste binds to DNA and stimulates transcription from a nearby promoter.</text>
</comment>
<feature type="domain" description="Myb/SANT-like DNA-binding" evidence="5">
    <location>
        <begin position="18"/>
        <end position="92"/>
    </location>
</feature>
<evidence type="ECO:0000256" key="2">
    <source>
        <dbReference type="ARBA" id="ARBA00016807"/>
    </source>
</evidence>
<proteinExistence type="predicted"/>
<dbReference type="OrthoDB" id="3066195at2759"/>
<sequence>MALTTLTGNITKTEGAKRSPNFTSLEKEALVDEIVANLSLLFGQFTTKMTPEIQSEAWGRVLLKVNALGVVPGGRKLSEIKKKYQQLKSEEKILSTLPTVSVEGIFGGFDSSDKPTMKTTTARNHVPRCTPSSRNEEDPSINESPRPTKRKLPETTLYQLQTRQVTLLETQVKELKRIGDLMQQRNNIEEEKLKLKRKKFESSQFPNYVVQLTDGQCVRSSDVKSCI</sequence>
<accession>A0A226D819</accession>
<dbReference type="EMBL" id="LNIX01000032">
    <property type="protein sequence ID" value="OXA40781.1"/>
    <property type="molecule type" value="Genomic_DNA"/>
</dbReference>
<evidence type="ECO:0000256" key="4">
    <source>
        <dbReference type="SAM" id="MobiDB-lite"/>
    </source>
</evidence>
<evidence type="ECO:0000313" key="7">
    <source>
        <dbReference type="Proteomes" id="UP000198287"/>
    </source>
</evidence>
<evidence type="ECO:0000259" key="5">
    <source>
        <dbReference type="Pfam" id="PF13873"/>
    </source>
</evidence>
<comment type="caution">
    <text evidence="6">The sequence shown here is derived from an EMBL/GenBank/DDBJ whole genome shotgun (WGS) entry which is preliminary data.</text>
</comment>
<dbReference type="PANTHER" id="PTHR23098">
    <property type="entry name" value="AGAP001331-PA-RELATED"/>
    <property type="match status" value="1"/>
</dbReference>
<evidence type="ECO:0000313" key="6">
    <source>
        <dbReference type="EMBL" id="OXA40781.1"/>
    </source>
</evidence>
<dbReference type="STRING" id="158441.A0A226D819"/>
<name>A0A226D819_FOLCA</name>
<evidence type="ECO:0000256" key="1">
    <source>
        <dbReference type="ARBA" id="ARBA00011764"/>
    </source>
</evidence>
<feature type="region of interest" description="Disordered" evidence="4">
    <location>
        <begin position="113"/>
        <end position="154"/>
    </location>
</feature>
<protein>
    <recommendedName>
        <fullName evidence="2">Regulatory protein zeste</fullName>
    </recommendedName>
</protein>
<dbReference type="Pfam" id="PF13873">
    <property type="entry name" value="Myb_DNA-bind_5"/>
    <property type="match status" value="1"/>
</dbReference>
<dbReference type="PANTHER" id="PTHR23098:SF16">
    <property type="entry name" value="REGULATORY PROTEIN ZESTE"/>
    <property type="match status" value="1"/>
</dbReference>
<dbReference type="AlphaFoldDB" id="A0A226D819"/>
<dbReference type="GO" id="GO:0005634">
    <property type="term" value="C:nucleus"/>
    <property type="evidence" value="ECO:0007669"/>
    <property type="project" value="TreeGrafter"/>
</dbReference>
<gene>
    <name evidence="6" type="ORF">Fcan01_24483</name>
</gene>
<comment type="subunit">
    <text evidence="1">Self-associates forming complexes of several hundred monomers.</text>
</comment>
<organism evidence="6 7">
    <name type="scientific">Folsomia candida</name>
    <name type="common">Springtail</name>
    <dbReference type="NCBI Taxonomy" id="158441"/>
    <lineage>
        <taxon>Eukaryota</taxon>
        <taxon>Metazoa</taxon>
        <taxon>Ecdysozoa</taxon>
        <taxon>Arthropoda</taxon>
        <taxon>Hexapoda</taxon>
        <taxon>Collembola</taxon>
        <taxon>Entomobryomorpha</taxon>
        <taxon>Isotomoidea</taxon>
        <taxon>Isotomidae</taxon>
        <taxon>Proisotominae</taxon>
        <taxon>Folsomia</taxon>
    </lineage>
</organism>
<dbReference type="InterPro" id="IPR028002">
    <property type="entry name" value="Myb_DNA-bind_5"/>
</dbReference>